<keyword evidence="1" id="KW-0378">Hydrolase</keyword>
<dbReference type="GO" id="GO:0016787">
    <property type="term" value="F:hydrolase activity"/>
    <property type="evidence" value="ECO:0007669"/>
    <property type="project" value="UniProtKB-KW"/>
</dbReference>
<accession>A0A0M1DQT5</accession>
<dbReference type="RefSeq" id="WP_049415052.1">
    <property type="nucleotide sequence ID" value="NZ_CWHS01000010.1"/>
</dbReference>
<evidence type="ECO:0000313" key="1">
    <source>
        <dbReference type="EMBL" id="PAM74280.1"/>
    </source>
</evidence>
<dbReference type="Gene3D" id="1.10.3210.10">
    <property type="entry name" value="Hypothetical protein af1432"/>
    <property type="match status" value="1"/>
</dbReference>
<dbReference type="Proteomes" id="UP000216433">
    <property type="component" value="Unassembled WGS sequence"/>
</dbReference>
<reference evidence="1 2" key="1">
    <citation type="submission" date="2017-06" db="EMBL/GenBank/DDBJ databases">
        <title>Genome sequencing and assembly of Stenotrophomonas maltophilia DF07.</title>
        <authorList>
            <person name="Iyer R."/>
        </authorList>
    </citation>
    <scope>NUCLEOTIDE SEQUENCE [LARGE SCALE GENOMIC DNA]</scope>
    <source>
        <strain evidence="1 2">DF07</strain>
    </source>
</reference>
<comment type="caution">
    <text evidence="1">The sequence shown here is derived from an EMBL/GenBank/DDBJ whole genome shotgun (WGS) entry which is preliminary data.</text>
</comment>
<organism evidence="1 2">
    <name type="scientific">Stenotrophomonas maltophilia</name>
    <name type="common">Pseudomonas maltophilia</name>
    <name type="synonym">Xanthomonas maltophilia</name>
    <dbReference type="NCBI Taxonomy" id="40324"/>
    <lineage>
        <taxon>Bacteria</taxon>
        <taxon>Pseudomonadati</taxon>
        <taxon>Pseudomonadota</taxon>
        <taxon>Gammaproteobacteria</taxon>
        <taxon>Lysobacterales</taxon>
        <taxon>Lysobacteraceae</taxon>
        <taxon>Stenotrophomonas</taxon>
        <taxon>Stenotrophomonas maltophilia group</taxon>
    </lineage>
</organism>
<sequence>MDWVALARTLATEAHAGQIDKAGQPYIGHVARVAAAVRGDDDAEVVAWLHDVAEDCPAFAARIEVFPAPLREAVQLLNRDAAPDADSYYARIAAHPLALKVKRADLDDNADPQRLAMLDGTTAGRLRDKYAHARAALGI</sequence>
<protein>
    <submittedName>
        <fullName evidence="1">Phosphohydrolase</fullName>
    </submittedName>
</protein>
<dbReference type="SUPFAM" id="SSF109604">
    <property type="entry name" value="HD-domain/PDEase-like"/>
    <property type="match status" value="1"/>
</dbReference>
<evidence type="ECO:0000313" key="2">
    <source>
        <dbReference type="Proteomes" id="UP000216433"/>
    </source>
</evidence>
<proteinExistence type="predicted"/>
<dbReference type="EMBL" id="NJGC01000002">
    <property type="protein sequence ID" value="PAM74280.1"/>
    <property type="molecule type" value="Genomic_DNA"/>
</dbReference>
<dbReference type="GeneID" id="97261685"/>
<dbReference type="AlphaFoldDB" id="A0A0M1DQT5"/>
<name>A0A0M1DQT5_STEMA</name>
<gene>
    <name evidence="1" type="ORF">CEK00_02920</name>
</gene>